<dbReference type="Pfam" id="PF04504">
    <property type="entry name" value="GeBP-like_DBD"/>
    <property type="match status" value="1"/>
</dbReference>
<feature type="compositionally biased region" description="Polar residues" evidence="2">
    <location>
        <begin position="125"/>
        <end position="147"/>
    </location>
</feature>
<dbReference type="GO" id="GO:0006355">
    <property type="term" value="P:regulation of DNA-templated transcription"/>
    <property type="evidence" value="ECO:0007669"/>
    <property type="project" value="InterPro"/>
</dbReference>
<dbReference type="InterPro" id="IPR007592">
    <property type="entry name" value="GEBP"/>
</dbReference>
<feature type="compositionally biased region" description="Acidic residues" evidence="2">
    <location>
        <begin position="75"/>
        <end position="84"/>
    </location>
</feature>
<feature type="domain" description="Glabrous enhancer-binding protein-like DBD" evidence="3">
    <location>
        <begin position="202"/>
        <end position="298"/>
    </location>
</feature>
<feature type="region of interest" description="Disordered" evidence="2">
    <location>
        <begin position="1"/>
        <end position="197"/>
    </location>
</feature>
<dbReference type="Proteomes" id="UP000639772">
    <property type="component" value="Unassembled WGS sequence"/>
</dbReference>
<dbReference type="OrthoDB" id="661680at2759"/>
<dbReference type="AlphaFoldDB" id="A0A835VEK8"/>
<dbReference type="InterPro" id="IPR053932">
    <property type="entry name" value="GeBP-like_DBD"/>
</dbReference>
<evidence type="ECO:0000313" key="5">
    <source>
        <dbReference type="Proteomes" id="UP000639772"/>
    </source>
</evidence>
<dbReference type="GO" id="GO:0005634">
    <property type="term" value="C:nucleus"/>
    <property type="evidence" value="ECO:0007669"/>
    <property type="project" value="TreeGrafter"/>
</dbReference>
<evidence type="ECO:0000259" key="3">
    <source>
        <dbReference type="Pfam" id="PF04504"/>
    </source>
</evidence>
<evidence type="ECO:0000313" key="4">
    <source>
        <dbReference type="EMBL" id="KAG0493571.1"/>
    </source>
</evidence>
<proteinExistence type="inferred from homology"/>
<feature type="compositionally biased region" description="Acidic residues" evidence="2">
    <location>
        <begin position="14"/>
        <end position="37"/>
    </location>
</feature>
<dbReference type="PANTHER" id="PTHR31662">
    <property type="entry name" value="BNAANNG10740D PROTEIN-RELATED"/>
    <property type="match status" value="1"/>
</dbReference>
<reference evidence="4 5" key="1">
    <citation type="journal article" date="2020" name="Nat. Food">
        <title>A phased Vanilla planifolia genome enables genetic improvement of flavour and production.</title>
        <authorList>
            <person name="Hasing T."/>
            <person name="Tang H."/>
            <person name="Brym M."/>
            <person name="Khazi F."/>
            <person name="Huang T."/>
            <person name="Chambers A.H."/>
        </authorList>
    </citation>
    <scope>NUCLEOTIDE SEQUENCE [LARGE SCALE GENOMIC DNA]</scope>
    <source>
        <tissue evidence="4">Leaf</tissue>
    </source>
</reference>
<comment type="caution">
    <text evidence="4">The sequence shown here is derived from an EMBL/GenBank/DDBJ whole genome shotgun (WGS) entry which is preliminary data.</text>
</comment>
<evidence type="ECO:0000256" key="1">
    <source>
        <dbReference type="ARBA" id="ARBA00010820"/>
    </source>
</evidence>
<sequence>MPTNRQVPASESSEGAEEEDDDGSENEEVSNEEDSSEDSGHVAVKVNHSRLQQSSRNTNGGKTSVTASTFGSSTEDGEEADSSSDSDQGSPPQTQAFASAEEDKITPPINRVRAVADDEDDGSEFISSSDETENPGRSPSRNYTDAPSKQRDSKPRGSHVQSADSSPGRKRSAASLALVSEKKRRTDGGVGSEGDEKKKDNFRRIWSSEDELALLRGILDYKESHRVIPSSLQQVESLLNSVKGSLSISASLNQMIDKIRRMKQKYMKAVKRIETAKNPNIPNAHDAAVFHLSRNIWGSRKEESAALNTNIKPKKIKNFKWENEKGSHFSEDYPSLNEFVKSEHENMASILSVNHIPMAKAKEFNGKAKVLEMTQFQIHQRKHTLIGAALELINNALAEC</sequence>
<evidence type="ECO:0000256" key="2">
    <source>
        <dbReference type="SAM" id="MobiDB-lite"/>
    </source>
</evidence>
<gene>
    <name evidence="4" type="ORF">HPP92_004565</name>
</gene>
<accession>A0A835VEK8</accession>
<dbReference type="EMBL" id="JADCNM010000002">
    <property type="protein sequence ID" value="KAG0493571.1"/>
    <property type="molecule type" value="Genomic_DNA"/>
</dbReference>
<feature type="compositionally biased region" description="Polar residues" evidence="2">
    <location>
        <begin position="49"/>
        <end position="70"/>
    </location>
</feature>
<organism evidence="4 5">
    <name type="scientific">Vanilla planifolia</name>
    <name type="common">Vanilla</name>
    <dbReference type="NCBI Taxonomy" id="51239"/>
    <lineage>
        <taxon>Eukaryota</taxon>
        <taxon>Viridiplantae</taxon>
        <taxon>Streptophyta</taxon>
        <taxon>Embryophyta</taxon>
        <taxon>Tracheophyta</taxon>
        <taxon>Spermatophyta</taxon>
        <taxon>Magnoliopsida</taxon>
        <taxon>Liliopsida</taxon>
        <taxon>Asparagales</taxon>
        <taxon>Orchidaceae</taxon>
        <taxon>Vanilloideae</taxon>
        <taxon>Vanilleae</taxon>
        <taxon>Vanilla</taxon>
    </lineage>
</organism>
<dbReference type="PANTHER" id="PTHR31662:SF33">
    <property type="entry name" value="DNA-BINDING STOREKEEPER PROTEIN TRANSCRIPTIONAL REGULATOR-LIKE PROTEIN"/>
    <property type="match status" value="1"/>
</dbReference>
<comment type="similarity">
    <text evidence="1">Belongs to the GeBP family.</text>
</comment>
<protein>
    <recommendedName>
        <fullName evidence="3">Glabrous enhancer-binding protein-like DBD domain-containing protein</fullName>
    </recommendedName>
</protein>
<name>A0A835VEK8_VANPL</name>